<dbReference type="Proteomes" id="UP001163603">
    <property type="component" value="Chromosome 12"/>
</dbReference>
<proteinExistence type="predicted"/>
<sequence length="174" mass="18530">MSGSIPSWLFNLPELAYLDLSFNQLQGVLPPHIELPSFVGPTTLNLASNQLQGSIPPLLESVEAIDFSGNNFTGYIPLELGIGKLKYLSLSGNKLHGQITASFCHSNNKLMLLDLSNNGLEGTVLTGLGNCSSLIFLNLGGNNFGGEIPDGFKGARVILTLQTIILMALSQDSL</sequence>
<protein>
    <submittedName>
        <fullName evidence="1">Uncharacterized protein</fullName>
    </submittedName>
</protein>
<evidence type="ECO:0000313" key="2">
    <source>
        <dbReference type="Proteomes" id="UP001163603"/>
    </source>
</evidence>
<gene>
    <name evidence="1" type="ORF">Pint_11572</name>
</gene>
<organism evidence="1 2">
    <name type="scientific">Pistacia integerrima</name>
    <dbReference type="NCBI Taxonomy" id="434235"/>
    <lineage>
        <taxon>Eukaryota</taxon>
        <taxon>Viridiplantae</taxon>
        <taxon>Streptophyta</taxon>
        <taxon>Embryophyta</taxon>
        <taxon>Tracheophyta</taxon>
        <taxon>Spermatophyta</taxon>
        <taxon>Magnoliopsida</taxon>
        <taxon>eudicotyledons</taxon>
        <taxon>Gunneridae</taxon>
        <taxon>Pentapetalae</taxon>
        <taxon>rosids</taxon>
        <taxon>malvids</taxon>
        <taxon>Sapindales</taxon>
        <taxon>Anacardiaceae</taxon>
        <taxon>Pistacia</taxon>
    </lineage>
</organism>
<reference evidence="2" key="1">
    <citation type="journal article" date="2023" name="G3 (Bethesda)">
        <title>Genome assembly and association tests identify interacting loci associated with vigor, precocity, and sex in interspecific pistachio rootstocks.</title>
        <authorList>
            <person name="Palmer W."/>
            <person name="Jacygrad E."/>
            <person name="Sagayaradj S."/>
            <person name="Cavanaugh K."/>
            <person name="Han R."/>
            <person name="Bertier L."/>
            <person name="Beede B."/>
            <person name="Kafkas S."/>
            <person name="Golino D."/>
            <person name="Preece J."/>
            <person name="Michelmore R."/>
        </authorList>
    </citation>
    <scope>NUCLEOTIDE SEQUENCE [LARGE SCALE GENOMIC DNA]</scope>
</reference>
<evidence type="ECO:0000313" key="1">
    <source>
        <dbReference type="EMBL" id="KAJ0017320.1"/>
    </source>
</evidence>
<name>A0ACC0XGU0_9ROSI</name>
<dbReference type="EMBL" id="CM047747">
    <property type="protein sequence ID" value="KAJ0017320.1"/>
    <property type="molecule type" value="Genomic_DNA"/>
</dbReference>
<comment type="caution">
    <text evidence="1">The sequence shown here is derived from an EMBL/GenBank/DDBJ whole genome shotgun (WGS) entry which is preliminary data.</text>
</comment>
<accession>A0ACC0XGU0</accession>
<keyword evidence="2" id="KW-1185">Reference proteome</keyword>